<gene>
    <name evidence="3" type="ORF">SAMN05660706_102123</name>
</gene>
<feature type="domain" description="PilZ" evidence="1">
    <location>
        <begin position="96"/>
        <end position="207"/>
    </location>
</feature>
<protein>
    <submittedName>
        <fullName evidence="3">C-di-GMP-binding flagellar brake protein YcgR, contains PilZNR and PilZ domains</fullName>
    </submittedName>
</protein>
<organism evidence="3 4">
    <name type="scientific">Desulfoscipio geothermicus DSM 3669</name>
    <dbReference type="NCBI Taxonomy" id="1121426"/>
    <lineage>
        <taxon>Bacteria</taxon>
        <taxon>Bacillati</taxon>
        <taxon>Bacillota</taxon>
        <taxon>Clostridia</taxon>
        <taxon>Eubacteriales</taxon>
        <taxon>Desulfallaceae</taxon>
        <taxon>Desulfoscipio</taxon>
    </lineage>
</organism>
<dbReference type="InterPro" id="IPR009926">
    <property type="entry name" value="T3SS_YcgR_PilZN"/>
</dbReference>
<feature type="domain" description="Type III secretion system flagellar brake protein YcgR PilZN" evidence="2">
    <location>
        <begin position="9"/>
        <end position="89"/>
    </location>
</feature>
<name>A0A1I6CV62_9FIRM</name>
<evidence type="ECO:0000313" key="4">
    <source>
        <dbReference type="Proteomes" id="UP000199584"/>
    </source>
</evidence>
<dbReference type="Pfam" id="PF07238">
    <property type="entry name" value="PilZ"/>
    <property type="match status" value="1"/>
</dbReference>
<evidence type="ECO:0000259" key="2">
    <source>
        <dbReference type="Pfam" id="PF12945"/>
    </source>
</evidence>
<sequence length="216" mass="25230">MSQQITFDVNQKIQVSRIAEENYFDSSIQDVRGGFFSIAIPYLKEHPLVLYRGEEVRVRFTLQNASYRFTTRVIGVATNNIKLYKLAYPEKIDRIQLRNHVRLSVMLDVEYAVKESESQKLKFTKGITVDLSGGGMKLAARENIEENSLLILKFVLPLKNKAEPVQLKAKVVRSIKADPQREVYHLGLRFEDITYREEDMIVRFIFERMAQQKRLR</sequence>
<dbReference type="RefSeq" id="WP_131820593.1">
    <property type="nucleotide sequence ID" value="NZ_FOYM01000002.1"/>
</dbReference>
<reference evidence="4" key="1">
    <citation type="submission" date="2016-10" db="EMBL/GenBank/DDBJ databases">
        <authorList>
            <person name="Varghese N."/>
            <person name="Submissions S."/>
        </authorList>
    </citation>
    <scope>NUCLEOTIDE SEQUENCE [LARGE SCALE GENOMIC DNA]</scope>
    <source>
        <strain evidence="4">DSM 3669</strain>
    </source>
</reference>
<dbReference type="EMBL" id="FOYM01000002">
    <property type="protein sequence ID" value="SFQ97125.1"/>
    <property type="molecule type" value="Genomic_DNA"/>
</dbReference>
<dbReference type="OrthoDB" id="3493at2"/>
<accession>A0A1I6CV62</accession>
<dbReference type="Pfam" id="PF12945">
    <property type="entry name" value="PilZNR"/>
    <property type="match status" value="1"/>
</dbReference>
<dbReference type="Proteomes" id="UP000199584">
    <property type="component" value="Unassembled WGS sequence"/>
</dbReference>
<keyword evidence="3" id="KW-0282">Flagellum</keyword>
<dbReference type="STRING" id="39060.SAMN05660706_102123"/>
<keyword evidence="4" id="KW-1185">Reference proteome</keyword>
<dbReference type="InterPro" id="IPR009875">
    <property type="entry name" value="PilZ_domain"/>
</dbReference>
<evidence type="ECO:0000259" key="1">
    <source>
        <dbReference type="Pfam" id="PF07238"/>
    </source>
</evidence>
<dbReference type="AlphaFoldDB" id="A0A1I6CV62"/>
<dbReference type="GO" id="GO:0035438">
    <property type="term" value="F:cyclic-di-GMP binding"/>
    <property type="evidence" value="ECO:0007669"/>
    <property type="project" value="InterPro"/>
</dbReference>
<dbReference type="Gene3D" id="2.40.10.220">
    <property type="entry name" value="predicted glycosyltransferase like domains"/>
    <property type="match status" value="1"/>
</dbReference>
<keyword evidence="3" id="KW-0966">Cell projection</keyword>
<keyword evidence="3" id="KW-0969">Cilium</keyword>
<proteinExistence type="predicted"/>
<dbReference type="SUPFAM" id="SSF141371">
    <property type="entry name" value="PilZ domain-like"/>
    <property type="match status" value="1"/>
</dbReference>
<evidence type="ECO:0000313" key="3">
    <source>
        <dbReference type="EMBL" id="SFQ97125.1"/>
    </source>
</evidence>